<feature type="region of interest" description="Disordered" evidence="1">
    <location>
        <begin position="825"/>
        <end position="887"/>
    </location>
</feature>
<accession>A0A1E1KWL3</accession>
<feature type="compositionally biased region" description="Polar residues" evidence="1">
    <location>
        <begin position="270"/>
        <end position="287"/>
    </location>
</feature>
<feature type="compositionally biased region" description="Acidic residues" evidence="1">
    <location>
        <begin position="13"/>
        <end position="28"/>
    </location>
</feature>
<protein>
    <submittedName>
        <fullName evidence="2">Uncharacterized protein</fullName>
    </submittedName>
</protein>
<feature type="region of interest" description="Disordered" evidence="1">
    <location>
        <begin position="1"/>
        <end position="49"/>
    </location>
</feature>
<feature type="compositionally biased region" description="Polar residues" evidence="1">
    <location>
        <begin position="154"/>
        <end position="167"/>
    </location>
</feature>
<dbReference type="InParanoid" id="A0A1E1KWL3"/>
<feature type="compositionally biased region" description="Basic and acidic residues" evidence="1">
    <location>
        <begin position="1"/>
        <end position="12"/>
    </location>
</feature>
<comment type="caution">
    <text evidence="2">The sequence shown here is derived from an EMBL/GenBank/DDBJ whole genome shotgun (WGS) entry which is preliminary data.</text>
</comment>
<feature type="region of interest" description="Disordered" evidence="1">
    <location>
        <begin position="325"/>
        <end position="363"/>
    </location>
</feature>
<name>A0A1E1KWL3_9HELO</name>
<feature type="region of interest" description="Disordered" evidence="1">
    <location>
        <begin position="270"/>
        <end position="297"/>
    </location>
</feature>
<feature type="compositionally biased region" description="Polar residues" evidence="1">
    <location>
        <begin position="642"/>
        <end position="651"/>
    </location>
</feature>
<sequence length="1137" mass="124739">MSRYERIQRLDNQDEEVQGQDRDQDLDDPSPTKPRRQEAGAKPLPPPLPILLLDLPDTNFNYHAASGSGNENSTTNSSSRFTGGFYSPLGGLNYLVNSITSLSSRSTRSTSYDMIDSDDFPDDADLGSTSKGSLPSETSRSQPRRCHIPPATAKRSQSYDPTAQTSPGRKPALRHPTPDLQVLKGAYTGNIEQLERTAERLSMTSSIDDAIKELHDEQKRNDSRRSSLLSSQGMQAISRQVSNASSIVEVNSAARSGGYSPAGFIMSPKSSFTTDTRARSASKSSKYGSRPEPEMEGRPLDSFVNMSFPNFSLPPADLNQTASIAEQDEHSSTLTRPVVDKLESPNTTDASLKRSVEADRPTTSASMNTIEQAKIWEDFDGEHGAPIPDYNLRDIGDPDYIRNIHGLAQNDYQRRVSGIDSIRSDEDAQRRASSGNRLSTASLPRPQSYADPGTGQQMVYYPAPVPMMLNLPQKLSKNPSAMARNQRRSQVMSGLPAAARQSAIWLPDVLENEAKKDLAVDDDSHHQEYMARHQRAIMGGRRLTQDVSHMPPQLRATTFFDLPGPSEVVQLKDKSAVATLDSILDASAHAPVSAFTDHAFAGHLGAEVYGRTQLRNSQSTSQLFDTQKKRTSSFNMLRGKRNSTSDLLASNTHPAIMSGVVESAVRMPLDDDEDEDKAKDTTPLNHADGDARSRGVSGDFGHGGKDGDDEEPAEGHRDDEMYCGAPTTLLAELQLRKQQQKQRTRPLATAYPNGMHSTLLEIDAVAQVEQKSRRGKRINLAWEDPAVQAQEDGEGSDEDVPLAVLYAKKSQMRDMSRPMGLMERRDMEDNEPLSQRRNRLQGRPLGGRAATTMNLSGPAPPQAEGETPQERLCQGEGGNENGLPTARPISGDFASEMMSQFGGNLHNAKDKGKGKEAAPSPPSEEEETLGQRRKRLQAERAAQILEVGITGDNQSERPELRNRRSMADILQAHPSAGADRIVNYQKPATGLLGLHEKSSARRSSIMLNLGTPNRPAAQADRTPSSDFKRGQFNNGRGGIVPTPLPQAQQQVPYNIYGGNGLFPQPSIGNFNVYNPNGFNNQMMMPFASQYAMQMGMGYNPNALPMNMARGMPMGQGMEPLNQNQLDMVERWRQSVMQ</sequence>
<feature type="compositionally biased region" description="Polar residues" evidence="1">
    <location>
        <begin position="127"/>
        <end position="141"/>
    </location>
</feature>
<dbReference type="EMBL" id="FJUW01000025">
    <property type="protein sequence ID" value="CZT02613.1"/>
    <property type="molecule type" value="Genomic_DNA"/>
</dbReference>
<feature type="compositionally biased region" description="Basic and acidic residues" evidence="1">
    <location>
        <begin position="907"/>
        <end position="916"/>
    </location>
</feature>
<feature type="region of interest" description="Disordered" evidence="1">
    <location>
        <begin position="420"/>
        <end position="455"/>
    </location>
</feature>
<dbReference type="AlphaFoldDB" id="A0A1E1KWL3"/>
<feature type="compositionally biased region" description="Acidic residues" evidence="1">
    <location>
        <begin position="115"/>
        <end position="125"/>
    </location>
</feature>
<organism evidence="2 3">
    <name type="scientific">Rhynchosporium graminicola</name>
    <dbReference type="NCBI Taxonomy" id="2792576"/>
    <lineage>
        <taxon>Eukaryota</taxon>
        <taxon>Fungi</taxon>
        <taxon>Dikarya</taxon>
        <taxon>Ascomycota</taxon>
        <taxon>Pezizomycotina</taxon>
        <taxon>Leotiomycetes</taxon>
        <taxon>Helotiales</taxon>
        <taxon>Ploettnerulaceae</taxon>
        <taxon>Rhynchosporium</taxon>
    </lineage>
</organism>
<feature type="region of interest" description="Disordered" evidence="1">
    <location>
        <begin position="617"/>
        <end position="651"/>
    </location>
</feature>
<evidence type="ECO:0000313" key="3">
    <source>
        <dbReference type="Proteomes" id="UP000178129"/>
    </source>
</evidence>
<dbReference type="STRING" id="914237.A0A1E1KWL3"/>
<reference evidence="3" key="1">
    <citation type="submission" date="2016-03" db="EMBL/GenBank/DDBJ databases">
        <authorList>
            <person name="Ploux O."/>
        </authorList>
    </citation>
    <scope>NUCLEOTIDE SEQUENCE [LARGE SCALE GENOMIC DNA]</scope>
    <source>
        <strain evidence="3">UK7</strain>
    </source>
</reference>
<feature type="region of interest" description="Disordered" evidence="1">
    <location>
        <begin position="1008"/>
        <end position="1028"/>
    </location>
</feature>
<gene>
    <name evidence="2" type="ORF">RCO7_09408</name>
</gene>
<evidence type="ECO:0000313" key="2">
    <source>
        <dbReference type="EMBL" id="CZT02613.1"/>
    </source>
</evidence>
<feature type="region of interest" description="Disordered" evidence="1">
    <location>
        <begin position="105"/>
        <end position="176"/>
    </location>
</feature>
<evidence type="ECO:0000256" key="1">
    <source>
        <dbReference type="SAM" id="MobiDB-lite"/>
    </source>
</evidence>
<feature type="region of interest" description="Disordered" evidence="1">
    <location>
        <begin position="670"/>
        <end position="718"/>
    </location>
</feature>
<feature type="compositionally biased region" description="Polar residues" evidence="1">
    <location>
        <begin position="431"/>
        <end position="442"/>
    </location>
</feature>
<feature type="region of interest" description="Disordered" evidence="1">
    <location>
        <begin position="902"/>
        <end position="934"/>
    </location>
</feature>
<proteinExistence type="predicted"/>
<keyword evidence="3" id="KW-1185">Reference proteome</keyword>
<feature type="compositionally biased region" description="Basic and acidic residues" evidence="1">
    <location>
        <begin position="351"/>
        <end position="360"/>
    </location>
</feature>
<dbReference type="Proteomes" id="UP000178129">
    <property type="component" value="Unassembled WGS sequence"/>
</dbReference>